<organism evidence="2 3">
    <name type="scientific">Nocardia uniformis</name>
    <dbReference type="NCBI Taxonomy" id="53432"/>
    <lineage>
        <taxon>Bacteria</taxon>
        <taxon>Bacillati</taxon>
        <taxon>Actinomycetota</taxon>
        <taxon>Actinomycetes</taxon>
        <taxon>Mycobacteriales</taxon>
        <taxon>Nocardiaceae</taxon>
        <taxon>Nocardia</taxon>
    </lineage>
</organism>
<gene>
    <name evidence="2" type="ORF">HLB23_12040</name>
</gene>
<evidence type="ECO:0000313" key="2">
    <source>
        <dbReference type="EMBL" id="NNH70583.1"/>
    </source>
</evidence>
<keyword evidence="1" id="KW-0472">Membrane</keyword>
<dbReference type="EMBL" id="JABELX010000004">
    <property type="protein sequence ID" value="NNH70583.1"/>
    <property type="molecule type" value="Genomic_DNA"/>
</dbReference>
<dbReference type="AlphaFoldDB" id="A0A849BVG1"/>
<name>A0A849BVG1_9NOCA</name>
<keyword evidence="3" id="KW-1185">Reference proteome</keyword>
<dbReference type="RefSeq" id="WP_157552436.1">
    <property type="nucleotide sequence ID" value="NZ_JABELX010000004.1"/>
</dbReference>
<comment type="caution">
    <text evidence="2">The sequence shown here is derived from an EMBL/GenBank/DDBJ whole genome shotgun (WGS) entry which is preliminary data.</text>
</comment>
<accession>A0A849BVG1</accession>
<reference evidence="2 3" key="1">
    <citation type="submission" date="2020-05" db="EMBL/GenBank/DDBJ databases">
        <title>MicrobeNet Type strains.</title>
        <authorList>
            <person name="Nicholson A.C."/>
        </authorList>
    </citation>
    <scope>NUCLEOTIDE SEQUENCE [LARGE SCALE GENOMIC DNA]</scope>
    <source>
        <strain evidence="2 3">JCM 3224</strain>
    </source>
</reference>
<feature type="transmembrane region" description="Helical" evidence="1">
    <location>
        <begin position="14"/>
        <end position="41"/>
    </location>
</feature>
<dbReference type="Proteomes" id="UP000586827">
    <property type="component" value="Unassembled WGS sequence"/>
</dbReference>
<protein>
    <submittedName>
        <fullName evidence="2">Uncharacterized protein</fullName>
    </submittedName>
</protein>
<keyword evidence="1" id="KW-1133">Transmembrane helix</keyword>
<evidence type="ECO:0000256" key="1">
    <source>
        <dbReference type="SAM" id="Phobius"/>
    </source>
</evidence>
<sequence>MNAHNNSPGLGRPIAIAGVGALIVLCCVTPLLIAAGGLAALGGAVSSG</sequence>
<keyword evidence="1" id="KW-0812">Transmembrane</keyword>
<evidence type="ECO:0000313" key="3">
    <source>
        <dbReference type="Proteomes" id="UP000586827"/>
    </source>
</evidence>
<proteinExistence type="predicted"/>